<dbReference type="InterPro" id="IPR029058">
    <property type="entry name" value="AB_hydrolase_fold"/>
</dbReference>
<feature type="region of interest" description="Disordered" evidence="1">
    <location>
        <begin position="326"/>
        <end position="359"/>
    </location>
</feature>
<evidence type="ECO:0000313" key="3">
    <source>
        <dbReference type="Proteomes" id="UP001527925"/>
    </source>
</evidence>
<dbReference type="PANTHER" id="PTHR47842:SF1">
    <property type="entry name" value="DUF676 DOMAIN-CONTAINING PROTEIN"/>
    <property type="match status" value="1"/>
</dbReference>
<feature type="region of interest" description="Disordered" evidence="1">
    <location>
        <begin position="553"/>
        <end position="589"/>
    </location>
</feature>
<feature type="region of interest" description="Disordered" evidence="1">
    <location>
        <begin position="375"/>
        <end position="448"/>
    </location>
</feature>
<accession>A0ABR4N405</accession>
<dbReference type="PANTHER" id="PTHR47842">
    <property type="entry name" value="EXPRESSED PROTEIN"/>
    <property type="match status" value="1"/>
</dbReference>
<evidence type="ECO:0008006" key="4">
    <source>
        <dbReference type="Google" id="ProtNLM"/>
    </source>
</evidence>
<sequence>MHSAGDTGSAGSAGGAAAAAAAAAAALAAVGAGAAGDSASFRRKTLVLFVHGFQGSETSFGGFPVDVVRALRPGGRGPRDVEARVLPRFATAGSAERAAARLHNWLLLNAAPPEYDAVVVLAHSMGGLVAVDAWRALLARAAAAAPPPAAAAAAAAAAAPDAPLLALDAPGPARASLPINIAAIICFDSPFFGLNKVRFAAAATAKAAEVVADYLPESARSAVSAVPSAVGSGLRAGSELASSAYAAIPTPSQAVASIPAAIRSGSAMASSAMASLPSASDAVRATAGVALSLPGVIAEAPRTIARALPSLATLASLIPMRSTASTPQATAAASDASTPTVTTNAPPADPTSTEPSADAALTSSDAFKLVAEPEGIAEPQGVANRESVAEPESVTPHVQQPPSAPAAEPAELERPAEPVKPAVPADRSPRAAGLPDPATEHSGLIPIPPDDTNWSPWFTFGVGAAAVAAGAYYSGGLLALGSVTLARRIAVAYALSHAEEARKQIQFLYPIWGESAAETEARMDLVLDRVRNHEFFFRCFYVQVPKPIAPSKPLPAATPAQKDAAEAPSVEAEAQTADEPQPATRDQDPEMRTFIAVPPKKAAALFHPVGTDCSDEITAHMSMFARDTNPGHYWVLVSDVAELIRRIINHVRSPTSDDAQAL</sequence>
<dbReference type="SUPFAM" id="SSF53474">
    <property type="entry name" value="alpha/beta-Hydrolases"/>
    <property type="match status" value="1"/>
</dbReference>
<proteinExistence type="predicted"/>
<name>A0ABR4N405_9FUNG</name>
<gene>
    <name evidence="2" type="ORF">HK105_206213</name>
</gene>
<evidence type="ECO:0000256" key="1">
    <source>
        <dbReference type="SAM" id="MobiDB-lite"/>
    </source>
</evidence>
<protein>
    <recommendedName>
        <fullName evidence="4">AB hydrolase-1 domain-containing protein</fullName>
    </recommendedName>
</protein>
<comment type="caution">
    <text evidence="2">The sequence shown here is derived from an EMBL/GenBank/DDBJ whole genome shotgun (WGS) entry which is preliminary data.</text>
</comment>
<keyword evidence="3" id="KW-1185">Reference proteome</keyword>
<dbReference type="Proteomes" id="UP001527925">
    <property type="component" value="Unassembled WGS sequence"/>
</dbReference>
<evidence type="ECO:0000313" key="2">
    <source>
        <dbReference type="EMBL" id="KAL2914267.1"/>
    </source>
</evidence>
<dbReference type="Gene3D" id="3.40.50.1820">
    <property type="entry name" value="alpha/beta hydrolase"/>
    <property type="match status" value="1"/>
</dbReference>
<organism evidence="2 3">
    <name type="scientific">Polyrhizophydium stewartii</name>
    <dbReference type="NCBI Taxonomy" id="2732419"/>
    <lineage>
        <taxon>Eukaryota</taxon>
        <taxon>Fungi</taxon>
        <taxon>Fungi incertae sedis</taxon>
        <taxon>Chytridiomycota</taxon>
        <taxon>Chytridiomycota incertae sedis</taxon>
        <taxon>Chytridiomycetes</taxon>
        <taxon>Rhizophydiales</taxon>
        <taxon>Rhizophydiales incertae sedis</taxon>
        <taxon>Polyrhizophydium</taxon>
    </lineage>
</organism>
<feature type="compositionally biased region" description="Low complexity" evidence="1">
    <location>
        <begin position="326"/>
        <end position="343"/>
    </location>
</feature>
<reference evidence="2 3" key="1">
    <citation type="submission" date="2023-09" db="EMBL/GenBank/DDBJ databases">
        <title>Pangenome analysis of Batrachochytrium dendrobatidis and related Chytrids.</title>
        <authorList>
            <person name="Yacoub M.N."/>
            <person name="Stajich J.E."/>
            <person name="James T.Y."/>
        </authorList>
    </citation>
    <scope>NUCLEOTIDE SEQUENCE [LARGE SCALE GENOMIC DNA]</scope>
    <source>
        <strain evidence="2 3">JEL0888</strain>
    </source>
</reference>
<feature type="compositionally biased region" description="Polar residues" evidence="1">
    <location>
        <begin position="350"/>
        <end position="359"/>
    </location>
</feature>
<dbReference type="EMBL" id="JADGIZ020000035">
    <property type="protein sequence ID" value="KAL2914267.1"/>
    <property type="molecule type" value="Genomic_DNA"/>
</dbReference>